<evidence type="ECO:0000313" key="10">
    <source>
        <dbReference type="EMBL" id="TKR66610.1"/>
    </source>
</evidence>
<dbReference type="AlphaFoldDB" id="A0A4U5MBW7"/>
<reference evidence="10 11" key="2">
    <citation type="journal article" date="2019" name="G3 (Bethesda)">
        <title>Hybrid Assembly of the Genome of the Entomopathogenic Nematode Steinernema carpocapsae Identifies the X-Chromosome.</title>
        <authorList>
            <person name="Serra L."/>
            <person name="Macchietto M."/>
            <person name="Macias-Munoz A."/>
            <person name="McGill C.J."/>
            <person name="Rodriguez I.M."/>
            <person name="Rodriguez B."/>
            <person name="Murad R."/>
            <person name="Mortazavi A."/>
        </authorList>
    </citation>
    <scope>NUCLEOTIDE SEQUENCE [LARGE SCALE GENOMIC DNA]</scope>
    <source>
        <strain evidence="10 11">ALL</strain>
    </source>
</reference>
<evidence type="ECO:0000256" key="3">
    <source>
        <dbReference type="ARBA" id="ARBA00022448"/>
    </source>
</evidence>
<evidence type="ECO:0000256" key="2">
    <source>
        <dbReference type="ARBA" id="ARBA00006375"/>
    </source>
</evidence>
<evidence type="ECO:0000256" key="4">
    <source>
        <dbReference type="ARBA" id="ARBA00022692"/>
    </source>
</evidence>
<evidence type="ECO:0000256" key="5">
    <source>
        <dbReference type="ARBA" id="ARBA00022737"/>
    </source>
</evidence>
<accession>A0A4U5MBW7</accession>
<evidence type="ECO:0000256" key="7">
    <source>
        <dbReference type="PROSITE-ProRule" id="PRU00282"/>
    </source>
</evidence>
<keyword evidence="6 7" id="KW-0472">Membrane</keyword>
<dbReference type="PRINTS" id="PR00926">
    <property type="entry name" value="MITOCARRIER"/>
</dbReference>
<dbReference type="Pfam" id="PF00153">
    <property type="entry name" value="Mito_carr"/>
    <property type="match status" value="3"/>
</dbReference>
<keyword evidence="3 8" id="KW-0813">Transport</keyword>
<dbReference type="SUPFAM" id="SSF103506">
    <property type="entry name" value="Mitochondrial carrier"/>
    <property type="match status" value="1"/>
</dbReference>
<evidence type="ECO:0000256" key="9">
    <source>
        <dbReference type="SAM" id="Phobius"/>
    </source>
</evidence>
<sequence>MKSSNTKSFYSDFLPAFASGAVASAIAKTAIAPLDRTKINFQVSRSQKYSFTAALKFAKKTYRESGFFSLWRGNSAQIVRVVPSGAIQFAAHEQYVELFQVDKNGVSTPFRRFAAGSCATTTAGIITYPLDTARAQLAVSSKDEYKNLTSVFVQNYRNHGLSSFYRGLIPSLMGAMIYGGVGWFINDSLKKMYKERTGLKVTLVTSFVFGASAGLIGQVCSYPLDIVRRRTQTRRIPPGQTTAQSLMLIWRTKGVRDGLYKGFSINMIEGPLSSGIWFATSTLLLRMWKEGHNK</sequence>
<keyword evidence="5" id="KW-0677">Repeat</keyword>
<comment type="caution">
    <text evidence="10">The sequence shown here is derived from an EMBL/GenBank/DDBJ whole genome shotgun (WGS) entry which is preliminary data.</text>
</comment>
<dbReference type="STRING" id="34508.A0A4U5MBW7"/>
<evidence type="ECO:0000256" key="6">
    <source>
        <dbReference type="ARBA" id="ARBA00023136"/>
    </source>
</evidence>
<gene>
    <name evidence="10" type="ORF">L596_022882</name>
</gene>
<feature type="transmembrane region" description="Helical" evidence="9">
    <location>
        <begin position="197"/>
        <end position="217"/>
    </location>
</feature>
<dbReference type="GO" id="GO:0016020">
    <property type="term" value="C:membrane"/>
    <property type="evidence" value="ECO:0007669"/>
    <property type="project" value="UniProtKB-SubCell"/>
</dbReference>
<dbReference type="EMBL" id="AZBU02000008">
    <property type="protein sequence ID" value="TKR66610.1"/>
    <property type="molecule type" value="Genomic_DNA"/>
</dbReference>
<protein>
    <recommendedName>
        <fullName evidence="12">Mitochondrial carrier protein</fullName>
    </recommendedName>
</protein>
<evidence type="ECO:0000256" key="1">
    <source>
        <dbReference type="ARBA" id="ARBA00004141"/>
    </source>
</evidence>
<feature type="repeat" description="Solcar" evidence="7">
    <location>
        <begin position="11"/>
        <end position="98"/>
    </location>
</feature>
<dbReference type="InterPro" id="IPR023395">
    <property type="entry name" value="MCP_dom_sf"/>
</dbReference>
<dbReference type="Proteomes" id="UP000298663">
    <property type="component" value="Unassembled WGS sequence"/>
</dbReference>
<reference evidence="10 11" key="1">
    <citation type="journal article" date="2015" name="Genome Biol.">
        <title>Comparative genomics of Steinernema reveals deeply conserved gene regulatory networks.</title>
        <authorList>
            <person name="Dillman A.R."/>
            <person name="Macchietto M."/>
            <person name="Porter C.F."/>
            <person name="Rogers A."/>
            <person name="Williams B."/>
            <person name="Antoshechkin I."/>
            <person name="Lee M.M."/>
            <person name="Goodwin Z."/>
            <person name="Lu X."/>
            <person name="Lewis E.E."/>
            <person name="Goodrich-Blair H."/>
            <person name="Stock S.P."/>
            <person name="Adams B.J."/>
            <person name="Sternberg P.W."/>
            <person name="Mortazavi A."/>
        </authorList>
    </citation>
    <scope>NUCLEOTIDE SEQUENCE [LARGE SCALE GENOMIC DNA]</scope>
    <source>
        <strain evidence="10 11">ALL</strain>
    </source>
</reference>
<comment type="subcellular location">
    <subcellularLocation>
        <location evidence="1">Membrane</location>
        <topology evidence="1">Multi-pass membrane protein</topology>
    </subcellularLocation>
</comment>
<evidence type="ECO:0000256" key="8">
    <source>
        <dbReference type="RuleBase" id="RU000488"/>
    </source>
</evidence>
<dbReference type="PANTHER" id="PTHR24089">
    <property type="entry name" value="SOLUTE CARRIER FAMILY 25"/>
    <property type="match status" value="1"/>
</dbReference>
<evidence type="ECO:0000313" key="11">
    <source>
        <dbReference type="Proteomes" id="UP000298663"/>
    </source>
</evidence>
<keyword evidence="11" id="KW-1185">Reference proteome</keyword>
<feature type="repeat" description="Solcar" evidence="7">
    <location>
        <begin position="201"/>
        <end position="287"/>
    </location>
</feature>
<feature type="repeat" description="Solcar" evidence="7">
    <location>
        <begin position="107"/>
        <end position="192"/>
    </location>
</feature>
<dbReference type="Gene3D" id="1.50.40.10">
    <property type="entry name" value="Mitochondrial carrier domain"/>
    <property type="match status" value="1"/>
</dbReference>
<keyword evidence="4 7" id="KW-0812">Transmembrane</keyword>
<dbReference type="InterPro" id="IPR002067">
    <property type="entry name" value="MCP"/>
</dbReference>
<feature type="transmembrane region" description="Helical" evidence="9">
    <location>
        <begin position="164"/>
        <end position="185"/>
    </location>
</feature>
<name>A0A4U5MBW7_STECR</name>
<dbReference type="GO" id="GO:0055085">
    <property type="term" value="P:transmembrane transport"/>
    <property type="evidence" value="ECO:0007669"/>
    <property type="project" value="InterPro"/>
</dbReference>
<dbReference type="OrthoDB" id="270584at2759"/>
<evidence type="ECO:0008006" key="12">
    <source>
        <dbReference type="Google" id="ProtNLM"/>
    </source>
</evidence>
<dbReference type="PROSITE" id="PS50920">
    <property type="entry name" value="SOLCAR"/>
    <property type="match status" value="3"/>
</dbReference>
<proteinExistence type="inferred from homology"/>
<keyword evidence="9" id="KW-1133">Transmembrane helix</keyword>
<dbReference type="InterPro" id="IPR018108">
    <property type="entry name" value="MCP_transmembrane"/>
</dbReference>
<comment type="similarity">
    <text evidence="2 8">Belongs to the mitochondrial carrier (TC 2.A.29) family.</text>
</comment>
<organism evidence="10 11">
    <name type="scientific">Steinernema carpocapsae</name>
    <name type="common">Entomopathogenic nematode</name>
    <dbReference type="NCBI Taxonomy" id="34508"/>
    <lineage>
        <taxon>Eukaryota</taxon>
        <taxon>Metazoa</taxon>
        <taxon>Ecdysozoa</taxon>
        <taxon>Nematoda</taxon>
        <taxon>Chromadorea</taxon>
        <taxon>Rhabditida</taxon>
        <taxon>Tylenchina</taxon>
        <taxon>Panagrolaimomorpha</taxon>
        <taxon>Strongyloidoidea</taxon>
        <taxon>Steinernematidae</taxon>
        <taxon>Steinernema</taxon>
    </lineage>
</organism>